<reference evidence="1 2" key="1">
    <citation type="journal article" date="2018" name="Front. Plant Sci.">
        <title>Red Clover (Trifolium pratense) and Zigzag Clover (T. medium) - A Picture of Genomic Similarities and Differences.</title>
        <authorList>
            <person name="Dluhosova J."/>
            <person name="Istvanek J."/>
            <person name="Nedelnik J."/>
            <person name="Repkova J."/>
        </authorList>
    </citation>
    <scope>NUCLEOTIDE SEQUENCE [LARGE SCALE GENOMIC DNA]</scope>
    <source>
        <strain evidence="2">cv. 10/8</strain>
        <tissue evidence="1">Leaf</tissue>
    </source>
</reference>
<protein>
    <submittedName>
        <fullName evidence="1">Putative ribonuclease H protein</fullName>
    </submittedName>
</protein>
<name>A0A392QYK0_9FABA</name>
<dbReference type="Proteomes" id="UP000265520">
    <property type="component" value="Unassembled WGS sequence"/>
</dbReference>
<comment type="caution">
    <text evidence="1">The sequence shown here is derived from an EMBL/GenBank/DDBJ whole genome shotgun (WGS) entry which is preliminary data.</text>
</comment>
<accession>A0A392QYK0</accession>
<proteinExistence type="predicted"/>
<dbReference type="EMBL" id="LXQA010172509">
    <property type="protein sequence ID" value="MCI29433.1"/>
    <property type="molecule type" value="Genomic_DNA"/>
</dbReference>
<feature type="non-terminal residue" evidence="1">
    <location>
        <position position="110"/>
    </location>
</feature>
<dbReference type="PANTHER" id="PTHR36617">
    <property type="entry name" value="PROTEIN, PUTATIVE-RELATED"/>
    <property type="match status" value="1"/>
</dbReference>
<dbReference type="AlphaFoldDB" id="A0A392QYK0"/>
<organism evidence="1 2">
    <name type="scientific">Trifolium medium</name>
    <dbReference type="NCBI Taxonomy" id="97028"/>
    <lineage>
        <taxon>Eukaryota</taxon>
        <taxon>Viridiplantae</taxon>
        <taxon>Streptophyta</taxon>
        <taxon>Embryophyta</taxon>
        <taxon>Tracheophyta</taxon>
        <taxon>Spermatophyta</taxon>
        <taxon>Magnoliopsida</taxon>
        <taxon>eudicotyledons</taxon>
        <taxon>Gunneridae</taxon>
        <taxon>Pentapetalae</taxon>
        <taxon>rosids</taxon>
        <taxon>fabids</taxon>
        <taxon>Fabales</taxon>
        <taxon>Fabaceae</taxon>
        <taxon>Papilionoideae</taxon>
        <taxon>50 kb inversion clade</taxon>
        <taxon>NPAAA clade</taxon>
        <taxon>Hologalegina</taxon>
        <taxon>IRL clade</taxon>
        <taxon>Trifolieae</taxon>
        <taxon>Trifolium</taxon>
    </lineage>
</organism>
<sequence>MPSGAESNWFSLAVGRGDSTSFWNEVWVGGQSLRQRFPRLFGISLQQQVVIQNAGRVIDGRWRWNLMWRRERFQWEEEQYREFVEIITPFFPSDICDKWLWLGDGIQGFT</sequence>
<keyword evidence="2" id="KW-1185">Reference proteome</keyword>
<evidence type="ECO:0000313" key="1">
    <source>
        <dbReference type="EMBL" id="MCI29433.1"/>
    </source>
</evidence>
<evidence type="ECO:0000313" key="2">
    <source>
        <dbReference type="Proteomes" id="UP000265520"/>
    </source>
</evidence>
<dbReference type="PANTHER" id="PTHR36617:SF16">
    <property type="entry name" value="OS04G0516500 PROTEIN"/>
    <property type="match status" value="1"/>
</dbReference>